<sequence>MRLIFSSLISLLMAFMYYHGVHSRELRCPCTHKALHHPIGGLFWVGRDPPNPPECDKPQHYLLPPRGKPVCLAPDHHLSKWLDGKRDNSWHRVLVKVKDSNGPHVEENAVTNKRPRWK</sequence>
<proteinExistence type="predicted"/>
<gene>
    <name evidence="1" type="primary">UL146</name>
</gene>
<organism evidence="1 2">
    <name type="scientific">Human cytomegalovirus</name>
    <name type="common">HHV-5</name>
    <name type="synonym">Human herpesvirus 5</name>
    <dbReference type="NCBI Taxonomy" id="10359"/>
    <lineage>
        <taxon>Viruses</taxon>
        <taxon>Duplodnaviria</taxon>
        <taxon>Heunggongvirae</taxon>
        <taxon>Peploviricota</taxon>
        <taxon>Herviviricetes</taxon>
        <taxon>Herpesvirales</taxon>
        <taxon>Orthoherpesviridae</taxon>
        <taxon>Betaherpesvirinae</taxon>
        <taxon>Cytomegalovirus</taxon>
        <taxon>Cytomegalovirus humanbeta5</taxon>
    </lineage>
</organism>
<dbReference type="GO" id="GO:0006955">
    <property type="term" value="P:immune response"/>
    <property type="evidence" value="ECO:0007669"/>
    <property type="project" value="InterPro"/>
</dbReference>
<evidence type="ECO:0000313" key="2">
    <source>
        <dbReference type="Proteomes" id="UP000153914"/>
    </source>
</evidence>
<dbReference type="Proteomes" id="UP000153914">
    <property type="component" value="Segment"/>
</dbReference>
<accession>A0A0G2TZ72</accession>
<organismHost>
    <name type="scientific">Homo sapiens</name>
    <name type="common">Human</name>
    <dbReference type="NCBI Taxonomy" id="9606"/>
</organismHost>
<dbReference type="SUPFAM" id="SSF54117">
    <property type="entry name" value="Interleukin 8-like chemokines"/>
    <property type="match status" value="1"/>
</dbReference>
<name>A0A0G2TZ72_HCMV</name>
<dbReference type="GO" id="GO:0008009">
    <property type="term" value="F:chemokine activity"/>
    <property type="evidence" value="ECO:0007669"/>
    <property type="project" value="InterPro"/>
</dbReference>
<dbReference type="GO" id="GO:0005576">
    <property type="term" value="C:extracellular region"/>
    <property type="evidence" value="ECO:0007669"/>
    <property type="project" value="InterPro"/>
</dbReference>
<evidence type="ECO:0000313" key="1">
    <source>
        <dbReference type="EMBL" id="AKI18366.1"/>
    </source>
</evidence>
<protein>
    <submittedName>
        <fullName evidence="1">Chemokine vCXCL1</fullName>
    </submittedName>
</protein>
<dbReference type="InterPro" id="IPR036048">
    <property type="entry name" value="Interleukin_8-like_sf"/>
</dbReference>
<dbReference type="EMBL" id="KP745697">
    <property type="protein sequence ID" value="AKI18366.1"/>
    <property type="molecule type" value="Genomic_DNA"/>
</dbReference>
<reference evidence="1 2" key="1">
    <citation type="journal article" date="2015" name="J. Virol.">
        <title>High-throughput analysis of human cytomegalovirus genome diversity highlights the widespread occurrence of gene-disrupting mutations and pervasive recombination.</title>
        <authorList>
            <person name="Sijmons S."/>
            <person name="Thys K."/>
            <person name="Mbong Ngwese M."/>
            <person name="Van Damme E."/>
            <person name="Dvorak J."/>
            <person name="Van Loock M."/>
            <person name="Li G."/>
            <person name="Tachezy R."/>
            <person name="Busson L."/>
            <person name="Aerssens J."/>
            <person name="Van Ranst M."/>
            <person name="Maes P."/>
        </authorList>
    </citation>
    <scope>NUCLEOTIDE SEQUENCE [LARGE SCALE GENOMIC DNA]</scope>
    <source>
        <strain evidence="1">BE/23/2010</strain>
    </source>
</reference>